<accession>A0A3B1CQ61</accession>
<reference evidence="2" key="1">
    <citation type="submission" date="2018-06" db="EMBL/GenBank/DDBJ databases">
        <authorList>
            <person name="Zhirakovskaya E."/>
        </authorList>
    </citation>
    <scope>NUCLEOTIDE SEQUENCE</scope>
</reference>
<name>A0A3B1CQ61_9ZZZZ</name>
<dbReference type="InterPro" id="IPR022742">
    <property type="entry name" value="Hydrolase_4"/>
</dbReference>
<dbReference type="Pfam" id="PF12146">
    <property type="entry name" value="Hydrolase_4"/>
    <property type="match status" value="1"/>
</dbReference>
<dbReference type="PANTHER" id="PTHR12277">
    <property type="entry name" value="ALPHA/BETA HYDROLASE DOMAIN-CONTAINING PROTEIN"/>
    <property type="match status" value="1"/>
</dbReference>
<sequence length="270" mass="29989">MLNKGLLLFALFLALAAVSLRAVVKIAEPKLLFHPQTGLELNPPFFGLSFVDVVIRSGEFNIHGWFFPGDRSKKFVIFYHGNAGNMSDRLAFIKFMKPAGLNFLMIDYRGYGRSEGWPTIDGTGEDAVAAVDWMSKKRKVPLSRIVLWGRSLGVGAALVAAERYPGVAGVILESGFVSMRRMASEIYPFLPVAFVTDGFDNGRIVSKINAPKLFIHGTQDQLIPFRHAEELYLRALGPKRIVPVVSGHNDTYIRGGSEYLRIVEEWISGL</sequence>
<dbReference type="Gene3D" id="3.40.50.1820">
    <property type="entry name" value="alpha/beta hydrolase"/>
    <property type="match status" value="1"/>
</dbReference>
<protein>
    <recommendedName>
        <fullName evidence="1">Serine aminopeptidase S33 domain-containing protein</fullName>
    </recommendedName>
</protein>
<evidence type="ECO:0000313" key="2">
    <source>
        <dbReference type="EMBL" id="VAX18847.1"/>
    </source>
</evidence>
<dbReference type="PANTHER" id="PTHR12277:SF81">
    <property type="entry name" value="PROTEIN ABHD13"/>
    <property type="match status" value="1"/>
</dbReference>
<dbReference type="InterPro" id="IPR029058">
    <property type="entry name" value="AB_hydrolase_fold"/>
</dbReference>
<proteinExistence type="predicted"/>
<organism evidence="2">
    <name type="scientific">hydrothermal vent metagenome</name>
    <dbReference type="NCBI Taxonomy" id="652676"/>
    <lineage>
        <taxon>unclassified sequences</taxon>
        <taxon>metagenomes</taxon>
        <taxon>ecological metagenomes</taxon>
    </lineage>
</organism>
<gene>
    <name evidence="2" type="ORF">MNBD_NITROSPINAE04-2627</name>
</gene>
<feature type="domain" description="Serine aminopeptidase S33" evidence="1">
    <location>
        <begin position="72"/>
        <end position="185"/>
    </location>
</feature>
<dbReference type="AlphaFoldDB" id="A0A3B1CQ61"/>
<dbReference type="SUPFAM" id="SSF53474">
    <property type="entry name" value="alpha/beta-Hydrolases"/>
    <property type="match status" value="1"/>
</dbReference>
<evidence type="ECO:0000259" key="1">
    <source>
        <dbReference type="Pfam" id="PF12146"/>
    </source>
</evidence>
<dbReference type="EMBL" id="UOGA01000139">
    <property type="protein sequence ID" value="VAX18847.1"/>
    <property type="molecule type" value="Genomic_DNA"/>
</dbReference>